<proteinExistence type="predicted"/>
<dbReference type="Gene3D" id="1.20.1280.50">
    <property type="match status" value="1"/>
</dbReference>
<dbReference type="SMART" id="SM01198">
    <property type="entry name" value="FBA"/>
    <property type="match status" value="1"/>
</dbReference>
<keyword evidence="1" id="KW-0833">Ubl conjugation pathway</keyword>
<dbReference type="GO" id="GO:0061630">
    <property type="term" value="F:ubiquitin protein ligase activity"/>
    <property type="evidence" value="ECO:0007669"/>
    <property type="project" value="TreeGrafter"/>
</dbReference>
<feature type="domain" description="FBA" evidence="3">
    <location>
        <begin position="69"/>
        <end position="242"/>
    </location>
</feature>
<dbReference type="InterPro" id="IPR036047">
    <property type="entry name" value="F-box-like_dom_sf"/>
</dbReference>
<dbReference type="Pfam" id="PF12937">
    <property type="entry name" value="F-box-like"/>
    <property type="match status" value="1"/>
</dbReference>
<dbReference type="PROSITE" id="PS51114">
    <property type="entry name" value="FBA"/>
    <property type="match status" value="1"/>
</dbReference>
<keyword evidence="5" id="KW-1185">Reference proteome</keyword>
<evidence type="ECO:0000256" key="1">
    <source>
        <dbReference type="ARBA" id="ARBA00022786"/>
    </source>
</evidence>
<evidence type="ECO:0000259" key="2">
    <source>
        <dbReference type="PROSITE" id="PS50181"/>
    </source>
</evidence>
<dbReference type="Pfam" id="PF04300">
    <property type="entry name" value="FBA"/>
    <property type="match status" value="1"/>
</dbReference>
<dbReference type="InterPro" id="IPR007397">
    <property type="entry name" value="F-box-assoc_dom"/>
</dbReference>
<dbReference type="Gene3D" id="2.60.120.260">
    <property type="entry name" value="Galactose-binding domain-like"/>
    <property type="match status" value="1"/>
</dbReference>
<dbReference type="SUPFAM" id="SSF49785">
    <property type="entry name" value="Galactose-binding domain-like"/>
    <property type="match status" value="1"/>
</dbReference>
<dbReference type="GO" id="GO:0005737">
    <property type="term" value="C:cytoplasm"/>
    <property type="evidence" value="ECO:0007669"/>
    <property type="project" value="UniProtKB-ARBA"/>
</dbReference>
<dbReference type="AlphaFoldDB" id="A0A8D2LC74"/>
<accession>A0A8D2LC74</accession>
<dbReference type="Ensembl" id="ENSVKKT00000020445.1">
    <property type="protein sequence ID" value="ENSVKKP00000019955.1"/>
    <property type="gene ID" value="ENSVKKG00000013493.1"/>
</dbReference>
<reference evidence="4" key="2">
    <citation type="submission" date="2025-09" db="UniProtKB">
        <authorList>
            <consortium name="Ensembl"/>
        </authorList>
    </citation>
    <scope>IDENTIFICATION</scope>
</reference>
<dbReference type="FunFam" id="1.20.1280.50:FF:000002">
    <property type="entry name" value="F-box only protein 44"/>
    <property type="match status" value="1"/>
</dbReference>
<dbReference type="InterPro" id="IPR039752">
    <property type="entry name" value="F-box_only"/>
</dbReference>
<evidence type="ECO:0000313" key="5">
    <source>
        <dbReference type="Proteomes" id="UP000694545"/>
    </source>
</evidence>
<organism evidence="4 5">
    <name type="scientific">Varanus komodoensis</name>
    <name type="common">Komodo dragon</name>
    <dbReference type="NCBI Taxonomy" id="61221"/>
    <lineage>
        <taxon>Eukaryota</taxon>
        <taxon>Metazoa</taxon>
        <taxon>Chordata</taxon>
        <taxon>Craniata</taxon>
        <taxon>Vertebrata</taxon>
        <taxon>Euteleostomi</taxon>
        <taxon>Lepidosauria</taxon>
        <taxon>Squamata</taxon>
        <taxon>Bifurcata</taxon>
        <taxon>Unidentata</taxon>
        <taxon>Episquamata</taxon>
        <taxon>Toxicofera</taxon>
        <taxon>Anguimorpha</taxon>
        <taxon>Paleoanguimorpha</taxon>
        <taxon>Varanoidea</taxon>
        <taxon>Varanidae</taxon>
        <taxon>Varanus</taxon>
    </lineage>
</organism>
<name>A0A8D2LC74_VARKO</name>
<dbReference type="SMART" id="SM00256">
    <property type="entry name" value="FBOX"/>
    <property type="match status" value="1"/>
</dbReference>
<evidence type="ECO:0000313" key="4">
    <source>
        <dbReference type="Ensembl" id="ENSVKKP00000019955.1"/>
    </source>
</evidence>
<feature type="domain" description="F-box" evidence="2">
    <location>
        <begin position="1"/>
        <end position="48"/>
    </location>
</feature>
<evidence type="ECO:0000259" key="3">
    <source>
        <dbReference type="PROSITE" id="PS51114"/>
    </source>
</evidence>
<dbReference type="GO" id="GO:0006516">
    <property type="term" value="P:glycoprotein catabolic process"/>
    <property type="evidence" value="ECO:0007669"/>
    <property type="project" value="TreeGrafter"/>
</dbReference>
<sequence length="259" mass="30287">MVNIEDLPEEVLLDVLSLVPARELVRSCRLVCVRWRRVTDLGTLWKRKCLREHEGLAVSEGSIRDWRTFYFLCSMKRNLIKNPCGEEGFKFWDPGLNGLQEWRTEELPGAYRHHFPHQHVQKYFVTSQRPSAKSQFITLKDEGYWDQLLDEVKPRIVVSDWFHCGCPCRYQVCIQLLSADHTVLQEFRPKDVIVEQWTEGGWREVCHTFRQYPQGVRYIHFKHGGQGWYGLRITNSSITIVPEGVGTCEDSSLFRSSAP</sequence>
<reference evidence="4" key="1">
    <citation type="submission" date="2025-08" db="UniProtKB">
        <authorList>
            <consortium name="Ensembl"/>
        </authorList>
    </citation>
    <scope>IDENTIFICATION</scope>
</reference>
<dbReference type="InterPro" id="IPR001810">
    <property type="entry name" value="F-box_dom"/>
</dbReference>
<dbReference type="PROSITE" id="PS50181">
    <property type="entry name" value="FBOX"/>
    <property type="match status" value="1"/>
</dbReference>
<dbReference type="CDD" id="cd22168">
    <property type="entry name" value="F-box_FBXO6-like"/>
    <property type="match status" value="1"/>
</dbReference>
<dbReference type="InterPro" id="IPR008979">
    <property type="entry name" value="Galactose-bd-like_sf"/>
</dbReference>
<dbReference type="GO" id="GO:0031146">
    <property type="term" value="P:SCF-dependent proteasomal ubiquitin-dependent protein catabolic process"/>
    <property type="evidence" value="ECO:0007669"/>
    <property type="project" value="TreeGrafter"/>
</dbReference>
<dbReference type="GO" id="GO:0019005">
    <property type="term" value="C:SCF ubiquitin ligase complex"/>
    <property type="evidence" value="ECO:0007669"/>
    <property type="project" value="TreeGrafter"/>
</dbReference>
<dbReference type="OMA" id="NTRPDIE"/>
<dbReference type="Proteomes" id="UP000694545">
    <property type="component" value="Unplaced"/>
</dbReference>
<dbReference type="PANTHER" id="PTHR12125">
    <property type="entry name" value="F-BOX ONLY PROTEIN 6-LIKE PROTEIN"/>
    <property type="match status" value="1"/>
</dbReference>
<dbReference type="SUPFAM" id="SSF81383">
    <property type="entry name" value="F-box domain"/>
    <property type="match status" value="1"/>
</dbReference>
<dbReference type="GO" id="GO:0036503">
    <property type="term" value="P:ERAD pathway"/>
    <property type="evidence" value="ECO:0007669"/>
    <property type="project" value="TreeGrafter"/>
</dbReference>
<dbReference type="FunFam" id="2.60.120.260:FF:000012">
    <property type="entry name" value="F-box only protein 2"/>
    <property type="match status" value="1"/>
</dbReference>
<dbReference type="PANTHER" id="PTHR12125:SF12">
    <property type="entry name" value="F-BOX ONLY PROTEIN 6"/>
    <property type="match status" value="1"/>
</dbReference>
<protein>
    <submittedName>
        <fullName evidence="4">Uncharacterized protein</fullName>
    </submittedName>
</protein>